<evidence type="ECO:0000313" key="2">
    <source>
        <dbReference type="Proteomes" id="UP000182347"/>
    </source>
</evidence>
<gene>
    <name evidence="1" type="ORF">SAMN05216244_3163</name>
</gene>
<reference evidence="2" key="1">
    <citation type="submission" date="2016-10" db="EMBL/GenBank/DDBJ databases">
        <authorList>
            <person name="Varghese N."/>
            <person name="Submissions S."/>
        </authorList>
    </citation>
    <scope>NUCLEOTIDE SEQUENCE [LARGE SCALE GENOMIC DNA]</scope>
    <source>
        <strain evidence="2">CGMCC 1.6199</strain>
    </source>
</reference>
<evidence type="ECO:0000313" key="1">
    <source>
        <dbReference type="EMBL" id="SDM68040.1"/>
    </source>
</evidence>
<proteinExistence type="predicted"/>
<sequence length="165" mass="18656">MRNIFILALVSCTILIGGCGSKERMDFYEETKSTDLSEVTINTLTLNAKDTQVKEALGELDFTETVEEPPSTYYIYGEDEKFYDLDIRLVDGKAKRYFLAKNIDSDLGDLIGRSEQAVLQAFGDDYYERVDTGTDVIGYFDKPNQINIEFIVNETVTGIILSEIE</sequence>
<dbReference type="RefSeq" id="WP_139186976.1">
    <property type="nucleotide sequence ID" value="NZ_FNHF01000004.1"/>
</dbReference>
<dbReference type="EMBL" id="FNHF01000004">
    <property type="protein sequence ID" value="SDM68040.1"/>
    <property type="molecule type" value="Genomic_DNA"/>
</dbReference>
<accession>A0A1G9V7H5</accession>
<dbReference type="Proteomes" id="UP000182347">
    <property type="component" value="Unassembled WGS sequence"/>
</dbReference>
<dbReference type="PROSITE" id="PS51257">
    <property type="entry name" value="PROKAR_LIPOPROTEIN"/>
    <property type="match status" value="1"/>
</dbReference>
<keyword evidence="2" id="KW-1185">Reference proteome</keyword>
<dbReference type="AlphaFoldDB" id="A0A1G9V7H5"/>
<dbReference type="OrthoDB" id="1912519at2"/>
<protein>
    <submittedName>
        <fullName evidence="1">Uncharacterized protein</fullName>
    </submittedName>
</protein>
<organism evidence="1 2">
    <name type="scientific">Sediminibacillus halophilus</name>
    <dbReference type="NCBI Taxonomy" id="482461"/>
    <lineage>
        <taxon>Bacteria</taxon>
        <taxon>Bacillati</taxon>
        <taxon>Bacillota</taxon>
        <taxon>Bacilli</taxon>
        <taxon>Bacillales</taxon>
        <taxon>Bacillaceae</taxon>
        <taxon>Sediminibacillus</taxon>
    </lineage>
</organism>
<name>A0A1G9V7H5_9BACI</name>